<dbReference type="OrthoDB" id="630188at2759"/>
<proteinExistence type="predicted"/>
<dbReference type="AlphaFoldDB" id="A0A9P7A336"/>
<comment type="caution">
    <text evidence="2">The sequence shown here is derived from an EMBL/GenBank/DDBJ whole genome shotgun (WGS) entry which is preliminary data.</text>
</comment>
<dbReference type="Pfam" id="PF00149">
    <property type="entry name" value="Metallophos"/>
    <property type="match status" value="1"/>
</dbReference>
<evidence type="ECO:0000259" key="1">
    <source>
        <dbReference type="Pfam" id="PF00149"/>
    </source>
</evidence>
<dbReference type="CDD" id="cd07379">
    <property type="entry name" value="MPP_239FB"/>
    <property type="match status" value="1"/>
</dbReference>
<accession>A0A9P7A336</accession>
<dbReference type="Proteomes" id="UP000714275">
    <property type="component" value="Unassembled WGS sequence"/>
</dbReference>
<keyword evidence="3" id="KW-1185">Reference proteome</keyword>
<dbReference type="Gene3D" id="3.60.21.10">
    <property type="match status" value="1"/>
</dbReference>
<dbReference type="InterPro" id="IPR051693">
    <property type="entry name" value="UPF0046_metallophosphoest"/>
</dbReference>
<dbReference type="SUPFAM" id="SSF56300">
    <property type="entry name" value="Metallo-dependent phosphatases"/>
    <property type="match status" value="1"/>
</dbReference>
<evidence type="ECO:0000313" key="2">
    <source>
        <dbReference type="EMBL" id="KAG1781523.1"/>
    </source>
</evidence>
<dbReference type="PANTHER" id="PTHR12905:SF0">
    <property type="entry name" value="CALCINEURIN-LIKE PHOSPHOESTERASE DOMAIN-CONTAINING PROTEIN"/>
    <property type="match status" value="1"/>
</dbReference>
<evidence type="ECO:0000313" key="3">
    <source>
        <dbReference type="Proteomes" id="UP000714275"/>
    </source>
</evidence>
<organism evidence="2 3">
    <name type="scientific">Suillus placidus</name>
    <dbReference type="NCBI Taxonomy" id="48579"/>
    <lineage>
        <taxon>Eukaryota</taxon>
        <taxon>Fungi</taxon>
        <taxon>Dikarya</taxon>
        <taxon>Basidiomycota</taxon>
        <taxon>Agaricomycotina</taxon>
        <taxon>Agaricomycetes</taxon>
        <taxon>Agaricomycetidae</taxon>
        <taxon>Boletales</taxon>
        <taxon>Suillineae</taxon>
        <taxon>Suillaceae</taxon>
        <taxon>Suillus</taxon>
    </lineage>
</organism>
<dbReference type="EMBL" id="JABBWD010000005">
    <property type="protein sequence ID" value="KAG1781523.1"/>
    <property type="molecule type" value="Genomic_DNA"/>
</dbReference>
<dbReference type="PANTHER" id="PTHR12905">
    <property type="entry name" value="METALLOPHOSPHOESTERASE"/>
    <property type="match status" value="1"/>
</dbReference>
<dbReference type="InterPro" id="IPR004843">
    <property type="entry name" value="Calcineurin-like_PHP"/>
</dbReference>
<name>A0A9P7A336_9AGAM</name>
<protein>
    <submittedName>
        <fullName evidence="2">Metallo-dependent phosphatase-like protein</fullName>
    </submittedName>
</protein>
<reference evidence="2" key="1">
    <citation type="journal article" date="2020" name="New Phytol.">
        <title>Comparative genomics reveals dynamic genome evolution in host specialist ectomycorrhizal fungi.</title>
        <authorList>
            <person name="Lofgren L.A."/>
            <person name="Nguyen N.H."/>
            <person name="Vilgalys R."/>
            <person name="Ruytinx J."/>
            <person name="Liao H.L."/>
            <person name="Branco S."/>
            <person name="Kuo A."/>
            <person name="LaButti K."/>
            <person name="Lipzen A."/>
            <person name="Andreopoulos W."/>
            <person name="Pangilinan J."/>
            <person name="Riley R."/>
            <person name="Hundley H."/>
            <person name="Na H."/>
            <person name="Barry K."/>
            <person name="Grigoriev I.V."/>
            <person name="Stajich J.E."/>
            <person name="Kennedy P.G."/>
        </authorList>
    </citation>
    <scope>NUCLEOTIDE SEQUENCE</scope>
    <source>
        <strain evidence="2">DOB743</strain>
    </source>
</reference>
<gene>
    <name evidence="2" type="ORF">EV702DRAFT_1071358</name>
</gene>
<dbReference type="GO" id="GO:0016787">
    <property type="term" value="F:hydrolase activity"/>
    <property type="evidence" value="ECO:0007669"/>
    <property type="project" value="InterPro"/>
</dbReference>
<dbReference type="InterPro" id="IPR029052">
    <property type="entry name" value="Metallo-depent_PP-like"/>
</dbReference>
<sequence>MSESDRIVPATHIQDSEGFHTPSARVYISYDPANPPSHPGANWTRFVCISDTHSRTFSVPSGDVLLHSGDLSRLGQEDDIRVTIEWLRSLDHGVKIIIAGNHDLPLHEEWYEDSYYGFHDKKESSTTIRSLVDSDANRDRGLIYLQDERYTFSTKEGGREWSVYGSPWQPYFGGWAFNYLPEEASDRVSAIPEVDILLTHGPPHNVLDKTFTNVNAGCPALLAHLSKMRGPPLLHVFGHIHEARGAVRYPWLPTEEDQGSSNAECTPPLGMRETIMVNAANQPLGRQAIRPGPGGQRIPCGGPGFQPVIVDLLDSAMRPEM</sequence>
<feature type="domain" description="Calcineurin-like phosphoesterase" evidence="1">
    <location>
        <begin position="45"/>
        <end position="242"/>
    </location>
</feature>